<feature type="transmembrane region" description="Helical" evidence="13">
    <location>
        <begin position="187"/>
        <end position="206"/>
    </location>
</feature>
<keyword evidence="10" id="KW-0325">Glycoprotein</keyword>
<evidence type="ECO:0000256" key="4">
    <source>
        <dbReference type="ARBA" id="ARBA00022448"/>
    </source>
</evidence>
<accession>A0A8C1NCN8</accession>
<evidence type="ECO:0000256" key="5">
    <source>
        <dbReference type="ARBA" id="ARBA00022449"/>
    </source>
</evidence>
<keyword evidence="7 13" id="KW-0812">Transmembrane</keyword>
<dbReference type="GO" id="GO:0016324">
    <property type="term" value="C:apical plasma membrane"/>
    <property type="evidence" value="ECO:0007669"/>
    <property type="project" value="UniProtKB-SubCell"/>
</dbReference>
<feature type="transmembrane region" description="Helical" evidence="13">
    <location>
        <begin position="424"/>
        <end position="446"/>
    </location>
</feature>
<feature type="transmembrane region" description="Helical" evidence="13">
    <location>
        <begin position="25"/>
        <end position="48"/>
    </location>
</feature>
<evidence type="ECO:0000256" key="2">
    <source>
        <dbReference type="ARBA" id="ARBA00004221"/>
    </source>
</evidence>
<reference evidence="14" key="1">
    <citation type="submission" date="2025-08" db="UniProtKB">
        <authorList>
            <consortium name="Ensembl"/>
        </authorList>
    </citation>
    <scope>IDENTIFICATION</scope>
</reference>
<comment type="subcellular location">
    <subcellularLocation>
        <location evidence="2">Apical cell membrane</location>
    </subcellularLocation>
    <subcellularLocation>
        <location evidence="13">Cell membrane</location>
        <topology evidence="13">Multi-pass membrane protein</topology>
    </subcellularLocation>
    <subcellularLocation>
        <location evidence="1">Membrane</location>
        <topology evidence="1">Multi-pass membrane protein</topology>
    </subcellularLocation>
</comment>
<evidence type="ECO:0000256" key="9">
    <source>
        <dbReference type="ARBA" id="ARBA00023136"/>
    </source>
</evidence>
<evidence type="ECO:0000313" key="14">
    <source>
        <dbReference type="Ensembl" id="ENSCCRP00010088901.1"/>
    </source>
</evidence>
<dbReference type="Proteomes" id="UP000694427">
    <property type="component" value="Unplaced"/>
</dbReference>
<feature type="transmembrane region" description="Helical" evidence="13">
    <location>
        <begin position="240"/>
        <end position="261"/>
    </location>
</feature>
<dbReference type="GO" id="GO:0015297">
    <property type="term" value="F:antiporter activity"/>
    <property type="evidence" value="ECO:0007669"/>
    <property type="project" value="UniProtKB-KW"/>
</dbReference>
<comment type="function">
    <text evidence="13">Choline transporter.</text>
</comment>
<feature type="transmembrane region" description="Helical" evidence="13">
    <location>
        <begin position="160"/>
        <end position="180"/>
    </location>
</feature>
<evidence type="ECO:0000256" key="7">
    <source>
        <dbReference type="ARBA" id="ARBA00022692"/>
    </source>
</evidence>
<dbReference type="PANTHER" id="PTHR12385">
    <property type="entry name" value="CHOLINE TRANSPORTER-LIKE (SLC FAMILY 44)"/>
    <property type="match status" value="1"/>
</dbReference>
<keyword evidence="6" id="KW-1003">Cell membrane</keyword>
<evidence type="ECO:0000256" key="10">
    <source>
        <dbReference type="ARBA" id="ARBA00023180"/>
    </source>
</evidence>
<evidence type="ECO:0000256" key="13">
    <source>
        <dbReference type="RuleBase" id="RU368066"/>
    </source>
</evidence>
<keyword evidence="4" id="KW-0813">Transport</keyword>
<evidence type="ECO:0000256" key="1">
    <source>
        <dbReference type="ARBA" id="ARBA00004141"/>
    </source>
</evidence>
<evidence type="ECO:0000313" key="15">
    <source>
        <dbReference type="Proteomes" id="UP000694427"/>
    </source>
</evidence>
<feature type="transmembrane region" description="Helical" evidence="13">
    <location>
        <begin position="565"/>
        <end position="586"/>
    </location>
</feature>
<organism evidence="14 15">
    <name type="scientific">Cyprinus carpio</name>
    <name type="common">Common carp</name>
    <dbReference type="NCBI Taxonomy" id="7962"/>
    <lineage>
        <taxon>Eukaryota</taxon>
        <taxon>Metazoa</taxon>
        <taxon>Chordata</taxon>
        <taxon>Craniata</taxon>
        <taxon>Vertebrata</taxon>
        <taxon>Euteleostomi</taxon>
        <taxon>Actinopterygii</taxon>
        <taxon>Neopterygii</taxon>
        <taxon>Teleostei</taxon>
        <taxon>Ostariophysi</taxon>
        <taxon>Cypriniformes</taxon>
        <taxon>Cyprinidae</taxon>
        <taxon>Cyprininae</taxon>
        <taxon>Cyprinus</taxon>
    </lineage>
</organism>
<name>A0A8C1NCN8_CYPCA</name>
<evidence type="ECO:0000256" key="8">
    <source>
        <dbReference type="ARBA" id="ARBA00022989"/>
    </source>
</evidence>
<dbReference type="Pfam" id="PF04515">
    <property type="entry name" value="Choline_transpo"/>
    <property type="match status" value="1"/>
</dbReference>
<dbReference type="AlphaFoldDB" id="A0A8C1NCN8"/>
<comment type="catalytic activity">
    <reaction evidence="12">
        <text>thiamine diphosphate(out) = thiamine diphosphate(in)</text>
        <dbReference type="Rhea" id="RHEA:75471"/>
        <dbReference type="ChEBI" id="CHEBI:58937"/>
    </reaction>
</comment>
<dbReference type="GO" id="GO:0090422">
    <property type="term" value="F:thiamine pyrophosphate transmembrane transporter activity"/>
    <property type="evidence" value="ECO:0007669"/>
    <property type="project" value="TreeGrafter"/>
</dbReference>
<proteinExistence type="inferred from homology"/>
<dbReference type="PANTHER" id="PTHR12385:SF37">
    <property type="entry name" value="CHOLINE TRANSPORTER-LIKE PROTEIN 4"/>
    <property type="match status" value="1"/>
</dbReference>
<evidence type="ECO:0000256" key="11">
    <source>
        <dbReference type="ARBA" id="ARBA00035093"/>
    </source>
</evidence>
<comment type="similarity">
    <text evidence="3 13">Belongs to the CTL (choline transporter-like) family.</text>
</comment>
<keyword evidence="5" id="KW-0050">Antiport</keyword>
<comment type="catalytic activity">
    <reaction evidence="11">
        <text>choline(out) + n H(+)(in) = choline(in) + n H(+)(out)</text>
        <dbReference type="Rhea" id="RHEA:75463"/>
        <dbReference type="ChEBI" id="CHEBI:15354"/>
        <dbReference type="ChEBI" id="CHEBI:15378"/>
    </reaction>
</comment>
<dbReference type="Ensembl" id="ENSCCRT00010098572.1">
    <property type="protein sequence ID" value="ENSCCRP00010088901.1"/>
    <property type="gene ID" value="ENSCCRG00010036327.1"/>
</dbReference>
<dbReference type="InterPro" id="IPR007603">
    <property type="entry name" value="Choline_transptr-like"/>
</dbReference>
<feature type="transmembrane region" description="Helical" evidence="13">
    <location>
        <begin position="486"/>
        <end position="505"/>
    </location>
</feature>
<keyword evidence="15" id="KW-1185">Reference proteome</keyword>
<evidence type="ECO:0000256" key="3">
    <source>
        <dbReference type="ARBA" id="ARBA00007168"/>
    </source>
</evidence>
<sequence>MNYDVECFCKVRACVLCVCRSCTDIICCVLFMLVIAGYIVVGILAWLYGDPRHVLYPRNSTGMFCGIGQNKDKPNVMYFDIVKCATATNVMAAALQGLQCPTTQVPDLYFNSFIISLRSTYNIDKIFIPKTCFCVHSDLTNGFNIKEVGLRIFEDFAKSWQWIVAGLVIAMVVSVFFLLLLRFTAPVLIWVLIIGVLAVGAFGIWYCYNEYMSLSNSALTYNNVGFTTNVQVYLQVRDTWLAFLIILSIVEAVLLLALIFLRTRILIAIALIQETSKALGHMMSTLFYPIVTFVLLLVCVSYWGITALYLATSGAPFYKVVAMNTSQSGCSVIRANETCDPEYPTCPSARCVFINYNTEGLFQRNLFNLQIYNVFAFLWCVNFVIALGHCTLAGTFASYYWAFSKPADIPTFPLIQSFMRALRYHVGSLAFGALILTLVQIVRIILEYLDHKFKEAQNPCTRFIMCCLKCCFYCLEKFIKFINRNAYIMIAIYGKNFCVSAKNAFSLLMRNIIRVVVLDKVTDLLLFFGKLLVVGGVGVLAFFFFSGRIQTPGTTFETAALNYYWMPIITVVFGAYLIAHGFFSVYNMGVDTLFLCFLEDLERNDGSPQKPYFMSKNLMKILNKKNKPAKTVTENKQFKLP</sequence>
<feature type="transmembrane region" description="Helical" evidence="13">
    <location>
        <begin position="376"/>
        <end position="403"/>
    </location>
</feature>
<protein>
    <recommendedName>
        <fullName evidence="13">Choline transporter-like protein</fullName>
    </recommendedName>
</protein>
<evidence type="ECO:0000256" key="12">
    <source>
        <dbReference type="ARBA" id="ARBA00036880"/>
    </source>
</evidence>
<feature type="transmembrane region" description="Helical" evidence="13">
    <location>
        <begin position="286"/>
        <end position="311"/>
    </location>
</feature>
<reference evidence="14" key="2">
    <citation type="submission" date="2025-09" db="UniProtKB">
        <authorList>
            <consortium name="Ensembl"/>
        </authorList>
    </citation>
    <scope>IDENTIFICATION</scope>
</reference>
<keyword evidence="9 13" id="KW-0472">Membrane</keyword>
<feature type="transmembrane region" description="Helical" evidence="13">
    <location>
        <begin position="525"/>
        <end position="545"/>
    </location>
</feature>
<evidence type="ECO:0000256" key="6">
    <source>
        <dbReference type="ARBA" id="ARBA00022475"/>
    </source>
</evidence>
<keyword evidence="8 13" id="KW-1133">Transmembrane helix</keyword>
<dbReference type="GO" id="GO:0015871">
    <property type="term" value="P:choline transport"/>
    <property type="evidence" value="ECO:0007669"/>
    <property type="project" value="TreeGrafter"/>
</dbReference>